<dbReference type="EMBL" id="JAGTAR010000002">
    <property type="protein sequence ID" value="MBR8534421.1"/>
    <property type="molecule type" value="Genomic_DNA"/>
</dbReference>
<reference evidence="1" key="2">
    <citation type="submission" date="2021-04" db="EMBL/GenBank/DDBJ databases">
        <authorList>
            <person name="Zhang T."/>
            <person name="Zhang Y."/>
            <person name="Lu D."/>
            <person name="Zuo D."/>
            <person name="Du Z."/>
        </authorList>
    </citation>
    <scope>NUCLEOTIDE SEQUENCE</scope>
    <source>
        <strain evidence="1">JR1</strain>
    </source>
</reference>
<evidence type="ECO:0000313" key="2">
    <source>
        <dbReference type="Proteomes" id="UP000679220"/>
    </source>
</evidence>
<accession>A0A941ITQ4</accession>
<proteinExistence type="predicted"/>
<evidence type="ECO:0000313" key="1">
    <source>
        <dbReference type="EMBL" id="MBR8534421.1"/>
    </source>
</evidence>
<dbReference type="AlphaFoldDB" id="A0A941ITQ4"/>
<sequence>MNLLKMKVVVDSATKNNDTFDVNNCVGFTVINKGASDCTLHYEGGAALMTVAKDTAREFPGHSGYTYFGTMQIKFVGSNEGDVEIIKSVASTEES</sequence>
<gene>
    <name evidence="1" type="ORF">KDU71_02530</name>
</gene>
<name>A0A941ITQ4_9BACT</name>
<dbReference type="RefSeq" id="WP_212188325.1">
    <property type="nucleotide sequence ID" value="NZ_JAGTAR010000002.1"/>
</dbReference>
<comment type="caution">
    <text evidence="1">The sequence shown here is derived from an EMBL/GenBank/DDBJ whole genome shotgun (WGS) entry which is preliminary data.</text>
</comment>
<protein>
    <submittedName>
        <fullName evidence="1">Uncharacterized protein</fullName>
    </submittedName>
</protein>
<dbReference type="Proteomes" id="UP000679220">
    <property type="component" value="Unassembled WGS sequence"/>
</dbReference>
<organism evidence="1 2">
    <name type="scientific">Carboxylicivirga sediminis</name>
    <dbReference type="NCBI Taxonomy" id="2006564"/>
    <lineage>
        <taxon>Bacteria</taxon>
        <taxon>Pseudomonadati</taxon>
        <taxon>Bacteroidota</taxon>
        <taxon>Bacteroidia</taxon>
        <taxon>Marinilabiliales</taxon>
        <taxon>Marinilabiliaceae</taxon>
        <taxon>Carboxylicivirga</taxon>
    </lineage>
</organism>
<keyword evidence="2" id="KW-1185">Reference proteome</keyword>
<reference evidence="1" key="1">
    <citation type="journal article" date="2018" name="Int. J. Syst. Evol. Microbiol.">
        <title>Carboxylicivirga sediminis sp. nov., isolated from coastal sediment.</title>
        <authorList>
            <person name="Wang F.Q."/>
            <person name="Ren L.H."/>
            <person name="Zou R.J."/>
            <person name="Sun Y.Z."/>
            <person name="Liu X.J."/>
            <person name="Jiang F."/>
            <person name="Liu L.J."/>
        </authorList>
    </citation>
    <scope>NUCLEOTIDE SEQUENCE</scope>
    <source>
        <strain evidence="1">JR1</strain>
    </source>
</reference>